<organism evidence="17">
    <name type="scientific">Dendroctonus ponderosae</name>
    <name type="common">Mountain pine beetle</name>
    <dbReference type="NCBI Taxonomy" id="77166"/>
    <lineage>
        <taxon>Eukaryota</taxon>
        <taxon>Metazoa</taxon>
        <taxon>Ecdysozoa</taxon>
        <taxon>Arthropoda</taxon>
        <taxon>Hexapoda</taxon>
        <taxon>Insecta</taxon>
        <taxon>Pterygota</taxon>
        <taxon>Neoptera</taxon>
        <taxon>Endopterygota</taxon>
        <taxon>Coleoptera</taxon>
        <taxon>Polyphaga</taxon>
        <taxon>Cucujiformia</taxon>
        <taxon>Curculionidae</taxon>
        <taxon>Scolytinae</taxon>
        <taxon>Dendroctonus</taxon>
    </lineage>
</organism>
<gene>
    <name evidence="19" type="primary">109543454</name>
    <name evidence="18" type="ORF">D910_08485</name>
    <name evidence="17" type="ORF">YQE_11232</name>
</gene>
<evidence type="ECO:0000313" key="20">
    <source>
        <dbReference type="Proteomes" id="UP000019118"/>
    </source>
</evidence>
<comment type="pathway">
    <text evidence="2">Glycan metabolism; N-glycan degradation.</text>
</comment>
<protein>
    <recommendedName>
        <fullName evidence="12 13">Mannosyl-oligosaccharide glucosidase</fullName>
        <ecNumber evidence="12 13">3.2.1.106</ecNumber>
    </recommendedName>
</protein>
<evidence type="ECO:0000313" key="17">
    <source>
        <dbReference type="EMBL" id="ENN72177.1"/>
    </source>
</evidence>
<keyword evidence="4 13" id="KW-0812">Transmembrane</keyword>
<comment type="subcellular location">
    <subcellularLocation>
        <location evidence="1 13">Endoplasmic reticulum membrane</location>
        <topology evidence="1 13">Single-pass type II membrane protein</topology>
    </subcellularLocation>
</comment>
<evidence type="ECO:0000256" key="14">
    <source>
        <dbReference type="SAM" id="MobiDB-lite"/>
    </source>
</evidence>
<dbReference type="STRING" id="77166.N6U0V5"/>
<dbReference type="InterPro" id="IPR012341">
    <property type="entry name" value="6hp_glycosidase-like_sf"/>
</dbReference>
<evidence type="ECO:0000256" key="12">
    <source>
        <dbReference type="ARBA" id="ARBA00038888"/>
    </source>
</evidence>
<accession>N6U0V5</accession>
<proteinExistence type="inferred from homology"/>
<name>N6U0V5_DENPD</name>
<evidence type="ECO:0000256" key="3">
    <source>
        <dbReference type="ARBA" id="ARBA00010833"/>
    </source>
</evidence>
<evidence type="ECO:0000313" key="18">
    <source>
        <dbReference type="EMBL" id="ERL91145.1"/>
    </source>
</evidence>
<dbReference type="PANTHER" id="PTHR10412">
    <property type="entry name" value="MANNOSYL-OLIGOSACCHARIDE GLUCOSIDASE"/>
    <property type="match status" value="1"/>
</dbReference>
<evidence type="ECO:0000256" key="2">
    <source>
        <dbReference type="ARBA" id="ARBA00004740"/>
    </source>
</evidence>
<evidence type="ECO:0000256" key="5">
    <source>
        <dbReference type="ARBA" id="ARBA00022801"/>
    </source>
</evidence>
<dbReference type="Gene3D" id="1.50.10.10">
    <property type="match status" value="1"/>
</dbReference>
<evidence type="ECO:0000256" key="8">
    <source>
        <dbReference type="ARBA" id="ARBA00022989"/>
    </source>
</evidence>
<comment type="similarity">
    <text evidence="3 13">Belongs to the glycosyl hydrolase 63 family.</text>
</comment>
<feature type="compositionally biased region" description="Low complexity" evidence="14">
    <location>
        <begin position="10"/>
        <end position="25"/>
    </location>
</feature>
<dbReference type="GO" id="GO:0005789">
    <property type="term" value="C:endoplasmic reticulum membrane"/>
    <property type="evidence" value="ECO:0007669"/>
    <property type="project" value="UniProtKB-SubCell"/>
</dbReference>
<feature type="transmembrane region" description="Helical" evidence="13">
    <location>
        <begin position="40"/>
        <end position="57"/>
    </location>
</feature>
<keyword evidence="5 13" id="KW-0378">Hydrolase</keyword>
<evidence type="ECO:0000256" key="13">
    <source>
        <dbReference type="RuleBase" id="RU368089"/>
    </source>
</evidence>
<reference evidence="20 21" key="1">
    <citation type="journal article" date="2013" name="Genome Biol.">
        <title>Draft genome of the mountain pine beetle, Dendroctonus ponderosae Hopkins, a major forest pest.</title>
        <authorList>
            <person name="Keeling C.I."/>
            <person name="Yuen M.M."/>
            <person name="Liao N.Y."/>
            <person name="Docking T.R."/>
            <person name="Chan S.K."/>
            <person name="Taylor G.A."/>
            <person name="Palmquist D.L."/>
            <person name="Jackman S.D."/>
            <person name="Nguyen A."/>
            <person name="Li M."/>
            <person name="Henderson H."/>
            <person name="Janes J.K."/>
            <person name="Zhao Y."/>
            <person name="Pandoh P."/>
            <person name="Moore R."/>
            <person name="Sperling F.A."/>
            <person name="Huber D.P."/>
            <person name="Birol I."/>
            <person name="Jones S.J."/>
            <person name="Bohlmann J."/>
        </authorList>
    </citation>
    <scope>NUCLEOTIDE SEQUENCE</scope>
</reference>
<evidence type="ECO:0000256" key="1">
    <source>
        <dbReference type="ARBA" id="ARBA00004648"/>
    </source>
</evidence>
<evidence type="ECO:0000259" key="16">
    <source>
        <dbReference type="Pfam" id="PF16923"/>
    </source>
</evidence>
<reference evidence="19" key="2">
    <citation type="submission" date="2024-08" db="UniProtKB">
        <authorList>
            <consortium name="EnsemblMetazoa"/>
        </authorList>
    </citation>
    <scope>IDENTIFICATION</scope>
</reference>
<dbReference type="GO" id="GO:0006487">
    <property type="term" value="P:protein N-linked glycosylation"/>
    <property type="evidence" value="ECO:0007669"/>
    <property type="project" value="UniProtKB-UniRule"/>
</dbReference>
<dbReference type="OrthoDB" id="410058at2759"/>
<comment type="function">
    <text evidence="13">Cleaves the distal alpha 1,2-linked glucose residue from the Glc(3)Man(9)GlcNAc(2) oligosaccharide precursor.</text>
</comment>
<dbReference type="SUPFAM" id="SSF48208">
    <property type="entry name" value="Six-hairpin glycosidases"/>
    <property type="match status" value="1"/>
</dbReference>
<feature type="non-terminal residue" evidence="17">
    <location>
        <position position="1"/>
    </location>
</feature>
<dbReference type="InterPro" id="IPR004888">
    <property type="entry name" value="Glycoside_hydrolase_63"/>
</dbReference>
<evidence type="ECO:0000313" key="19">
    <source>
        <dbReference type="EnsemblMetazoa" id="XP_019768743.1"/>
    </source>
</evidence>
<evidence type="ECO:0000256" key="10">
    <source>
        <dbReference type="ARBA" id="ARBA00023180"/>
    </source>
</evidence>
<dbReference type="PANTHER" id="PTHR10412:SF11">
    <property type="entry name" value="MANNOSYL-OLIGOSACCHARIDE GLUCOSIDASE"/>
    <property type="match status" value="1"/>
</dbReference>
<dbReference type="InterPro" id="IPR008928">
    <property type="entry name" value="6-hairpin_glycosidase_sf"/>
</dbReference>
<keyword evidence="9 13" id="KW-0472">Membrane</keyword>
<dbReference type="InterPro" id="IPR038518">
    <property type="entry name" value="Glyco_hydro_63N_sf"/>
</dbReference>
<evidence type="ECO:0000256" key="11">
    <source>
        <dbReference type="ARBA" id="ARBA00023295"/>
    </source>
</evidence>
<evidence type="ECO:0000313" key="21">
    <source>
        <dbReference type="Proteomes" id="UP000030742"/>
    </source>
</evidence>
<dbReference type="InterPro" id="IPR031631">
    <property type="entry name" value="Glyco_hydro_63N"/>
</dbReference>
<dbReference type="Proteomes" id="UP000019118">
    <property type="component" value="Unassembled WGS sequence"/>
</dbReference>
<dbReference type="EMBL" id="KB632275">
    <property type="protein sequence ID" value="ERL91145.1"/>
    <property type="molecule type" value="Genomic_DNA"/>
</dbReference>
<evidence type="ECO:0000259" key="15">
    <source>
        <dbReference type="Pfam" id="PF03200"/>
    </source>
</evidence>
<feature type="domain" description="Glycosyl hydrolase family 63 N-terminal" evidence="16">
    <location>
        <begin position="83"/>
        <end position="282"/>
    </location>
</feature>
<dbReference type="HOGENOM" id="CLU_007380_1_0_1"/>
<dbReference type="Pfam" id="PF16923">
    <property type="entry name" value="Glyco_hydro_63N"/>
    <property type="match status" value="1"/>
</dbReference>
<dbReference type="GO" id="GO:0004573">
    <property type="term" value="F:Glc3Man9GlcNAc2 oligosaccharide glucosidase activity"/>
    <property type="evidence" value="ECO:0007669"/>
    <property type="project" value="UniProtKB-UniRule"/>
</dbReference>
<dbReference type="Proteomes" id="UP000030742">
    <property type="component" value="Unassembled WGS sequence"/>
</dbReference>
<dbReference type="InterPro" id="IPR031335">
    <property type="entry name" value="Glyco_hydro_63_C"/>
</dbReference>
<keyword evidence="6 13" id="KW-0256">Endoplasmic reticulum</keyword>
<dbReference type="EMBL" id="KB741239">
    <property type="protein sequence ID" value="ENN72177.1"/>
    <property type="molecule type" value="Genomic_DNA"/>
</dbReference>
<dbReference type="EnsemblMetazoa" id="XM_019913184.1">
    <property type="protein sequence ID" value="XP_019768743.1"/>
    <property type="gene ID" value="LOC109543454"/>
</dbReference>
<feature type="domain" description="Glycosyl hydrolase family 63 C-terminal" evidence="15">
    <location>
        <begin position="329"/>
        <end position="814"/>
    </location>
</feature>
<keyword evidence="11 13" id="KW-0326">Glycosidase</keyword>
<evidence type="ECO:0000256" key="7">
    <source>
        <dbReference type="ARBA" id="ARBA00022968"/>
    </source>
</evidence>
<keyword evidence="8 13" id="KW-1133">Transmembrane helix</keyword>
<evidence type="ECO:0000256" key="9">
    <source>
        <dbReference type="ARBA" id="ARBA00023136"/>
    </source>
</evidence>
<dbReference type="EC" id="3.2.1.106" evidence="12 13"/>
<evidence type="ECO:0000256" key="4">
    <source>
        <dbReference type="ARBA" id="ARBA00022692"/>
    </source>
</evidence>
<comment type="catalytic activity">
    <reaction evidence="13">
        <text>N(4)-(alpha-D-Glc-(1-&gt;2)-alpha-D-Glc-(1-&gt;3)-alpha-D-Glc-(1-&gt;3)-alpha-D-Man-(1-&gt;2)-alpha-D-Man-(1-&gt;2)-alpha-D-Man-(1-&gt;3)-[alpha-D-Man-(1-&gt;2)-alpha-D-Man-(1-&gt;3)-[alpha-D-Man-(1-&gt;2)-alpha-D-Man-(1-&gt;6)]-alpha-D-Man-(1-&gt;6)]-beta-D-Man-(1-&gt;4)-beta-D-GlcNAc-(1-&gt;4)-beta-D-GlcNAc)-L-asparaginyl-[protein] + H2O = N(4)-(alpha-D-Glc-(1-&gt;3)-alpha-D-Glc-(1-&gt;3)-alpha-D-Man-(1-&gt;2)-alpha-D-Man-(1-&gt;2)-alpha-D-Man-(1-&gt;3)-[alpha-D-Man-(1-&gt;2)-alpha-D-Man-(1-&gt;3)-[alpha-D-Man-(1-&gt;2)-alpha-D-Man-(1-&gt;6)]-alpha-D-Man-(1-&gt;6)]-beta-D-Man-(1-&gt;4)-beta-D-GlcNAc-(1-&gt;4)-beta-D-GlcNAc)-L-asparaginyl-[protein] + beta-D-glucose</text>
        <dbReference type="Rhea" id="RHEA:55988"/>
        <dbReference type="Rhea" id="RHEA-COMP:12806"/>
        <dbReference type="Rhea" id="RHEA-COMP:14355"/>
        <dbReference type="ChEBI" id="CHEBI:15377"/>
        <dbReference type="ChEBI" id="CHEBI:15903"/>
        <dbReference type="ChEBI" id="CHEBI:59082"/>
        <dbReference type="ChEBI" id="CHEBI:132537"/>
        <dbReference type="EC" id="3.2.1.106"/>
    </reaction>
</comment>
<dbReference type="Pfam" id="PF03200">
    <property type="entry name" value="Glyco_hydro_63"/>
    <property type="match status" value="1"/>
</dbReference>
<dbReference type="Gene3D" id="2.70.98.110">
    <property type="entry name" value="Glycosyl hydrolase family 63, N-terminal domain"/>
    <property type="match status" value="1"/>
</dbReference>
<dbReference type="OMA" id="FNWYNTT"/>
<keyword evidence="20" id="KW-1185">Reference proteome</keyword>
<evidence type="ECO:0000256" key="6">
    <source>
        <dbReference type="ARBA" id="ARBA00022824"/>
    </source>
</evidence>
<dbReference type="AlphaFoldDB" id="N6U0V5"/>
<sequence>MARQRKSVPDSRNSSSSNGSSDSKVLAPPRKPLWAYYKELLIGPAVVIIVVCTVMGYQQTRVNTPFDAKRVVTRTGLEVPEQFWGSYRPGVYFGLKTRDPHSLVMGLMWYFPYRLGPGIEGIRHWCDQADNLESYGWIQHDGATFGVQEIRDGPFKLTTSFVKRVGGENGGEWTARVAVEVLPEFQDRVQPSEQISLIWYTALDEGEGSIALTNSNTKMTGIKGSTPTLGDFKLTLVPQQGKVDHESFVSTTASGLHLLKETVISSLRLAADKTKQAKKIVLGGEIRAAGDEKKPPNFMAIQTTAKLPFSIDIVFESASVVNRKEQLVGASFTKALQWQTTRFNQRFETTFHLKDKGFSQKQIQFAQATLSNMLGGIGYFYGSSSVQSIYTDLPVDYWKAPLFTAVPSRSFFPRGFLWDEGFHGLLIAQWDVDLELDIIAHWFDLMNAEGWIPREQILGVEALAKVPKEFVVQRNTNANPPTFFLTLQYILQKYATDLTNERLMVLERLYPRLQAWYQWFNSTQKGPLPGSFRWRGRDSLTDRELNPKTLTSGMDDYPRASHPTDLERHVDLYCWMAVASETMAKLAYILGRDTSRKYRETANYLMDNQLLIQLHWSNFSRRFADYGLHTDGVKLVRPTPLPRQPNQNMEMIRQVLKQPEYRLVDSVFGYGNIFPFLLQILQPTAPQLGQIIADIRDPNLVWTEYGLRSVAKTAPLYMARNTEHDPPYWRGQIWININFLAAKALHHYAHIEGPHQSKAREVYGELRSNIINNVIGQYHKSGYCWEQYSDKNGQGSGCRPFTGWTALTVILMSEGY</sequence>
<keyword evidence="10" id="KW-0325">Glycoprotein</keyword>
<dbReference type="FunFam" id="1.50.10.10:FF:000009">
    <property type="entry name" value="mannosyl-oligosaccharide glucosidase"/>
    <property type="match status" value="1"/>
</dbReference>
<dbReference type="GO" id="GO:0009311">
    <property type="term" value="P:oligosaccharide metabolic process"/>
    <property type="evidence" value="ECO:0007669"/>
    <property type="project" value="UniProtKB-UniRule"/>
</dbReference>
<dbReference type="KEGG" id="dpa:109543454"/>
<feature type="region of interest" description="Disordered" evidence="14">
    <location>
        <begin position="1"/>
        <end position="25"/>
    </location>
</feature>
<keyword evidence="7" id="KW-0735">Signal-anchor</keyword>